<protein>
    <submittedName>
        <fullName evidence="9">Nucleobase:cation symporter-2, NCS2 family</fullName>
    </submittedName>
</protein>
<comment type="subcellular location">
    <subcellularLocation>
        <location evidence="1">Membrane</location>
        <topology evidence="1">Multi-pass membrane protein</topology>
    </subcellularLocation>
</comment>
<evidence type="ECO:0000256" key="2">
    <source>
        <dbReference type="ARBA" id="ARBA00008821"/>
    </source>
</evidence>
<dbReference type="PANTHER" id="PTHR42810:SF2">
    <property type="entry name" value="PURINE PERMEASE C1399.01C-RELATED"/>
    <property type="match status" value="1"/>
</dbReference>
<dbReference type="RefSeq" id="WP_090246986.1">
    <property type="nucleotide sequence ID" value="NZ_FNOU01000028.1"/>
</dbReference>
<feature type="transmembrane region" description="Helical" evidence="8">
    <location>
        <begin position="343"/>
        <end position="364"/>
    </location>
</feature>
<gene>
    <name evidence="9" type="ORF">SAMN04488579_12810</name>
</gene>
<feature type="transmembrane region" description="Helical" evidence="8">
    <location>
        <begin position="235"/>
        <end position="255"/>
    </location>
</feature>
<keyword evidence="10" id="KW-1185">Reference proteome</keyword>
<dbReference type="PANTHER" id="PTHR42810">
    <property type="entry name" value="PURINE PERMEASE C1399.01C-RELATED"/>
    <property type="match status" value="1"/>
</dbReference>
<dbReference type="GO" id="GO:0005886">
    <property type="term" value="C:plasma membrane"/>
    <property type="evidence" value="ECO:0007669"/>
    <property type="project" value="TreeGrafter"/>
</dbReference>
<feature type="transmembrane region" description="Helical" evidence="8">
    <location>
        <begin position="198"/>
        <end position="223"/>
    </location>
</feature>
<feature type="transmembrane region" description="Helical" evidence="8">
    <location>
        <begin position="56"/>
        <end position="78"/>
    </location>
</feature>
<evidence type="ECO:0000256" key="4">
    <source>
        <dbReference type="ARBA" id="ARBA00022692"/>
    </source>
</evidence>
<dbReference type="Proteomes" id="UP000199652">
    <property type="component" value="Unassembled WGS sequence"/>
</dbReference>
<dbReference type="OrthoDB" id="9805749at2"/>
<evidence type="ECO:0000256" key="3">
    <source>
        <dbReference type="ARBA" id="ARBA00022448"/>
    </source>
</evidence>
<feature type="transmembrane region" description="Helical" evidence="8">
    <location>
        <begin position="376"/>
        <end position="394"/>
    </location>
</feature>
<feature type="compositionally biased region" description="Acidic residues" evidence="7">
    <location>
        <begin position="453"/>
        <end position="462"/>
    </location>
</feature>
<evidence type="ECO:0000313" key="9">
    <source>
        <dbReference type="EMBL" id="SDY36778.1"/>
    </source>
</evidence>
<dbReference type="GO" id="GO:0042907">
    <property type="term" value="F:xanthine transmembrane transporter activity"/>
    <property type="evidence" value="ECO:0007669"/>
    <property type="project" value="TreeGrafter"/>
</dbReference>
<dbReference type="NCBIfam" id="TIGR00801">
    <property type="entry name" value="ncs2"/>
    <property type="match status" value="1"/>
</dbReference>
<name>A0A1H3JBI5_EUBBA</name>
<evidence type="ECO:0000256" key="7">
    <source>
        <dbReference type="SAM" id="MobiDB-lite"/>
    </source>
</evidence>
<sequence length="462" mass="47895">MNKIDTKSLVFSWLGKPTPVEIVPLSLQHVAAMVVGCVTPAIIVSNICGLSPADSVILIQSALIISGLATLVQLFPIFGKVGSGLPVIMGASFAYLPTLISIGSEFNLATILGAQLIGGAVAVVFGIFVKYLRKLFPPLVTGTVVFTIGLSLYPTAIKYMAGGASAPDFGAPIYWIISLITLAVVIILNNFAKGFLRLASILIGIAVGYIISLFCGIVSFDAVATAGWVTVPAPLHFGLEFHTSAIITMAVLYIVNSVQAIGDLSATTAGGFDRSPKIGELSGGIIGNGLASMLGAVFGGLPTATYSQNVGIVATTKVVNRLIFTVAAVLILLAGFLPKFSALLTTIPSCVLGGATISVFASITMTGIRLIMQQGLSMKNSGIVGLSIALGLGITQVEGCLDQFPAWVGSIFGDSPVIVATLVAIILYLVIPKEESDVLPDEAVQEAEAHAELEEEISEEVK</sequence>
<feature type="transmembrane region" description="Helical" evidence="8">
    <location>
        <begin position="109"/>
        <end position="129"/>
    </location>
</feature>
<organism evidence="9 10">
    <name type="scientific">Eubacterium barkeri</name>
    <name type="common">Clostridium barkeri</name>
    <dbReference type="NCBI Taxonomy" id="1528"/>
    <lineage>
        <taxon>Bacteria</taxon>
        <taxon>Bacillati</taxon>
        <taxon>Bacillota</taxon>
        <taxon>Clostridia</taxon>
        <taxon>Eubacteriales</taxon>
        <taxon>Eubacteriaceae</taxon>
        <taxon>Eubacterium</taxon>
    </lineage>
</organism>
<evidence type="ECO:0000256" key="1">
    <source>
        <dbReference type="ARBA" id="ARBA00004141"/>
    </source>
</evidence>
<comment type="similarity">
    <text evidence="2">Belongs to the nucleobase:cation symporter-2 (NCS2) (TC 2.A.40) family.</text>
</comment>
<reference evidence="10" key="1">
    <citation type="submission" date="2016-10" db="EMBL/GenBank/DDBJ databases">
        <authorList>
            <person name="Varghese N."/>
            <person name="Submissions S."/>
        </authorList>
    </citation>
    <scope>NUCLEOTIDE SEQUENCE [LARGE SCALE GENOMIC DNA]</scope>
    <source>
        <strain evidence="10">VPI 5359</strain>
    </source>
</reference>
<proteinExistence type="inferred from homology"/>
<evidence type="ECO:0000313" key="10">
    <source>
        <dbReference type="Proteomes" id="UP000199652"/>
    </source>
</evidence>
<dbReference type="STRING" id="1528.SAMN04488579_12810"/>
<dbReference type="EMBL" id="FNOU01000028">
    <property type="protein sequence ID" value="SDY36778.1"/>
    <property type="molecule type" value="Genomic_DNA"/>
</dbReference>
<keyword evidence="3" id="KW-0813">Transport</keyword>
<evidence type="ECO:0000256" key="8">
    <source>
        <dbReference type="SAM" id="Phobius"/>
    </source>
</evidence>
<dbReference type="InterPro" id="IPR006043">
    <property type="entry name" value="NCS2"/>
</dbReference>
<feature type="transmembrane region" description="Helical" evidence="8">
    <location>
        <begin position="285"/>
        <end position="306"/>
    </location>
</feature>
<keyword evidence="5 8" id="KW-1133">Transmembrane helix</keyword>
<feature type="transmembrane region" description="Helical" evidence="8">
    <location>
        <begin position="22"/>
        <end position="44"/>
    </location>
</feature>
<feature type="transmembrane region" description="Helical" evidence="8">
    <location>
        <begin position="318"/>
        <end position="337"/>
    </location>
</feature>
<keyword evidence="4 8" id="KW-0812">Transmembrane</keyword>
<feature type="region of interest" description="Disordered" evidence="7">
    <location>
        <begin position="442"/>
        <end position="462"/>
    </location>
</feature>
<feature type="transmembrane region" description="Helical" evidence="8">
    <location>
        <begin position="406"/>
        <end position="431"/>
    </location>
</feature>
<dbReference type="InterPro" id="IPR006042">
    <property type="entry name" value="Xan_ur_permease"/>
</dbReference>
<dbReference type="NCBIfam" id="NF037981">
    <property type="entry name" value="NCS2_1"/>
    <property type="match status" value="1"/>
</dbReference>
<evidence type="ECO:0000256" key="6">
    <source>
        <dbReference type="ARBA" id="ARBA00023136"/>
    </source>
</evidence>
<feature type="transmembrane region" description="Helical" evidence="8">
    <location>
        <begin position="135"/>
        <end position="153"/>
    </location>
</feature>
<dbReference type="AlphaFoldDB" id="A0A1H3JBI5"/>
<dbReference type="Pfam" id="PF00860">
    <property type="entry name" value="Xan_ur_permease"/>
    <property type="match status" value="1"/>
</dbReference>
<keyword evidence="6 8" id="KW-0472">Membrane</keyword>
<evidence type="ECO:0000256" key="5">
    <source>
        <dbReference type="ARBA" id="ARBA00022989"/>
    </source>
</evidence>
<feature type="transmembrane region" description="Helical" evidence="8">
    <location>
        <begin position="173"/>
        <end position="192"/>
    </location>
</feature>
<accession>A0A1H3JBI5</accession>